<organism evidence="1 2">
    <name type="scientific">Riccia fluitans</name>
    <dbReference type="NCBI Taxonomy" id="41844"/>
    <lineage>
        <taxon>Eukaryota</taxon>
        <taxon>Viridiplantae</taxon>
        <taxon>Streptophyta</taxon>
        <taxon>Embryophyta</taxon>
        <taxon>Marchantiophyta</taxon>
        <taxon>Marchantiopsida</taxon>
        <taxon>Marchantiidae</taxon>
        <taxon>Marchantiales</taxon>
        <taxon>Ricciaceae</taxon>
        <taxon>Riccia</taxon>
    </lineage>
</organism>
<name>A0ABD1XHJ0_9MARC</name>
<accession>A0ABD1XHJ0</accession>
<sequence length="101" mass="11758">MKADRTNKLVYVHFNKNISNINSKIEMRSIRTLSKYLQSKGQQQLLTSKFQDEYNLDRIMFGLDLSEWLERQQDEADVEVIEEALSAGRNEQGEPSHQPDA</sequence>
<keyword evidence="2" id="KW-1185">Reference proteome</keyword>
<evidence type="ECO:0000313" key="2">
    <source>
        <dbReference type="Proteomes" id="UP001605036"/>
    </source>
</evidence>
<dbReference type="EMBL" id="JBHFFA010000008">
    <property type="protein sequence ID" value="KAL2608400.1"/>
    <property type="molecule type" value="Genomic_DNA"/>
</dbReference>
<evidence type="ECO:0000313" key="1">
    <source>
        <dbReference type="EMBL" id="KAL2608400.1"/>
    </source>
</evidence>
<protein>
    <submittedName>
        <fullName evidence="1">Uncharacterized protein</fullName>
    </submittedName>
</protein>
<gene>
    <name evidence="1" type="ORF">R1flu_026973</name>
</gene>
<proteinExistence type="predicted"/>
<comment type="caution">
    <text evidence="1">The sequence shown here is derived from an EMBL/GenBank/DDBJ whole genome shotgun (WGS) entry which is preliminary data.</text>
</comment>
<reference evidence="1 2" key="1">
    <citation type="submission" date="2024-09" db="EMBL/GenBank/DDBJ databases">
        <title>Chromosome-scale assembly of Riccia fluitans.</title>
        <authorList>
            <person name="Paukszto L."/>
            <person name="Sawicki J."/>
            <person name="Karawczyk K."/>
            <person name="Piernik-Szablinska J."/>
            <person name="Szczecinska M."/>
            <person name="Mazdziarz M."/>
        </authorList>
    </citation>
    <scope>NUCLEOTIDE SEQUENCE [LARGE SCALE GENOMIC DNA]</scope>
    <source>
        <strain evidence="1">Rf_01</strain>
        <tissue evidence="1">Aerial parts of the thallus</tissue>
    </source>
</reference>
<dbReference type="AlphaFoldDB" id="A0ABD1XHJ0"/>
<dbReference type="Proteomes" id="UP001605036">
    <property type="component" value="Unassembled WGS sequence"/>
</dbReference>